<evidence type="ECO:0008006" key="4">
    <source>
        <dbReference type="Google" id="ProtNLM"/>
    </source>
</evidence>
<protein>
    <recommendedName>
        <fullName evidence="4">DUF4156 domain-containing protein</fullName>
    </recommendedName>
</protein>
<reference evidence="2 3" key="1">
    <citation type="submission" date="2019-06" db="EMBL/GenBank/DDBJ databases">
        <title>Lysobacter alkalisoli sp. nov. isolated from saline-alkali soil.</title>
        <authorList>
            <person name="Sun J.-Q."/>
            <person name="Xu L."/>
        </authorList>
    </citation>
    <scope>NUCLEOTIDE SEQUENCE [LARGE SCALE GENOMIC DNA]</scope>
    <source>
        <strain evidence="2 3">SJ-36</strain>
    </source>
</reference>
<feature type="chain" id="PRO_5022030759" description="DUF4156 domain-containing protein" evidence="1">
    <location>
        <begin position="32"/>
        <end position="159"/>
    </location>
</feature>
<dbReference type="RefSeq" id="WP_141624728.1">
    <property type="nucleotide sequence ID" value="NZ_CP041242.1"/>
</dbReference>
<keyword evidence="3" id="KW-1185">Reference proteome</keyword>
<dbReference type="OrthoDB" id="9156239at2"/>
<keyword evidence="1" id="KW-0732">Signal</keyword>
<dbReference type="KEGG" id="lyj:FKV23_15830"/>
<dbReference type="AlphaFoldDB" id="A0A514BVI0"/>
<evidence type="ECO:0000256" key="1">
    <source>
        <dbReference type="SAM" id="SignalP"/>
    </source>
</evidence>
<dbReference type="Proteomes" id="UP000317199">
    <property type="component" value="Chromosome"/>
</dbReference>
<dbReference type="PROSITE" id="PS51257">
    <property type="entry name" value="PROKAR_LIPOPROTEIN"/>
    <property type="match status" value="1"/>
</dbReference>
<name>A0A514BVI0_9GAMM</name>
<proteinExistence type="predicted"/>
<dbReference type="EMBL" id="CP041242">
    <property type="protein sequence ID" value="QDH71396.1"/>
    <property type="molecule type" value="Genomic_DNA"/>
</dbReference>
<sequence length="159" mass="16588">MIRIRHVFPLRRAVIAATVLLLSACSTSSMLVGQARPPIDVSQVRIYHAPPAVPYEQIAVIETASGPVTYGEQNKLNAVLDKLRREAAKFGANGVLLQGTANGYGGTSVGVGTGVGRFGGRSYTSGGVGVSVSPRPKYATGIAIHVPNPPPPMEPDAEQ</sequence>
<evidence type="ECO:0000313" key="3">
    <source>
        <dbReference type="Proteomes" id="UP000317199"/>
    </source>
</evidence>
<accession>A0A514BVI0</accession>
<evidence type="ECO:0000313" key="2">
    <source>
        <dbReference type="EMBL" id="QDH71396.1"/>
    </source>
</evidence>
<organism evidence="2 3">
    <name type="scientific">Marilutibacter alkalisoli</name>
    <dbReference type="NCBI Taxonomy" id="2591633"/>
    <lineage>
        <taxon>Bacteria</taxon>
        <taxon>Pseudomonadati</taxon>
        <taxon>Pseudomonadota</taxon>
        <taxon>Gammaproteobacteria</taxon>
        <taxon>Lysobacterales</taxon>
        <taxon>Lysobacteraceae</taxon>
        <taxon>Marilutibacter</taxon>
    </lineage>
</organism>
<feature type="signal peptide" evidence="1">
    <location>
        <begin position="1"/>
        <end position="31"/>
    </location>
</feature>
<gene>
    <name evidence="2" type="ORF">FKV23_15830</name>
</gene>